<dbReference type="OrthoDB" id="297611at2759"/>
<sequence>MNTQYQRFFTQKHAFDFDEFVYKSTRNQQILVFMLMTIFALVRIVSTLLTGKDFYLLHGGGFLIYTIILLVISYKGKLWIKKYGNLLTCCVLSLIQIQTYLINSIEELEQNSQLIMIFLMIIYSILNMKGACFQIIIFIGFRIWIQTSQNSNFSIMKLIFQLLEGITIGVYVYFQQQGHNIRFSQECFQKQLFRFLPDLIQNQFLMFNLDQQSQSFHLRFQSQITTIKWDDSNAPTSNLRSFLRNTYYEDQSLEQYILSRNNIFDNNQNHYYSQNLIVQNLENNKSPLNLNYVECYLGEKYYLITFNENKYDYLESINNSLIACINRNQQLTISFLKKQLNQICTIMTSKMQIQLLAKLKIHCMYFLGQFLQINSFSTIDHKIKDINLTKLLQLMVNLYCNAYQPILIELQSDEYCDFYIQSNEELIQTFFQILCQLLIRLKANELRNQIIFGQDQKNTKLFYVIVRTECYEEYKRQLENNPFFQKIQRRLCPNLAILTLNQSVKFYLYKNYQPLEEIRELEDEII</sequence>
<evidence type="ECO:0000313" key="3">
    <source>
        <dbReference type="Proteomes" id="UP000689195"/>
    </source>
</evidence>
<feature type="transmembrane region" description="Helical" evidence="1">
    <location>
        <begin position="114"/>
        <end position="141"/>
    </location>
</feature>
<feature type="transmembrane region" description="Helical" evidence="1">
    <location>
        <begin position="30"/>
        <end position="49"/>
    </location>
</feature>
<organism evidence="2 3">
    <name type="scientific">Paramecium pentaurelia</name>
    <dbReference type="NCBI Taxonomy" id="43138"/>
    <lineage>
        <taxon>Eukaryota</taxon>
        <taxon>Sar</taxon>
        <taxon>Alveolata</taxon>
        <taxon>Ciliophora</taxon>
        <taxon>Intramacronucleata</taxon>
        <taxon>Oligohymenophorea</taxon>
        <taxon>Peniculida</taxon>
        <taxon>Parameciidae</taxon>
        <taxon>Paramecium</taxon>
    </lineage>
</organism>
<name>A0A8S1XY63_9CILI</name>
<dbReference type="EMBL" id="CAJJDO010000143">
    <property type="protein sequence ID" value="CAD8206336.1"/>
    <property type="molecule type" value="Genomic_DNA"/>
</dbReference>
<evidence type="ECO:0000313" key="2">
    <source>
        <dbReference type="EMBL" id="CAD8206336.1"/>
    </source>
</evidence>
<feature type="transmembrane region" description="Helical" evidence="1">
    <location>
        <begin position="84"/>
        <end position="102"/>
    </location>
</feature>
<gene>
    <name evidence="2" type="ORF">PPENT_87.1.T1430150</name>
</gene>
<evidence type="ECO:0008006" key="4">
    <source>
        <dbReference type="Google" id="ProtNLM"/>
    </source>
</evidence>
<dbReference type="Proteomes" id="UP000689195">
    <property type="component" value="Unassembled WGS sequence"/>
</dbReference>
<feature type="transmembrane region" description="Helical" evidence="1">
    <location>
        <begin position="55"/>
        <end position="72"/>
    </location>
</feature>
<keyword evidence="1" id="KW-0812">Transmembrane</keyword>
<proteinExistence type="predicted"/>
<keyword evidence="1" id="KW-1133">Transmembrane helix</keyword>
<protein>
    <recommendedName>
        <fullName evidence="4">Transmembrane protein</fullName>
    </recommendedName>
</protein>
<feature type="transmembrane region" description="Helical" evidence="1">
    <location>
        <begin position="153"/>
        <end position="174"/>
    </location>
</feature>
<dbReference type="AlphaFoldDB" id="A0A8S1XY63"/>
<comment type="caution">
    <text evidence="2">The sequence shown here is derived from an EMBL/GenBank/DDBJ whole genome shotgun (WGS) entry which is preliminary data.</text>
</comment>
<keyword evidence="3" id="KW-1185">Reference proteome</keyword>
<evidence type="ECO:0000256" key="1">
    <source>
        <dbReference type="SAM" id="Phobius"/>
    </source>
</evidence>
<keyword evidence="1" id="KW-0472">Membrane</keyword>
<reference evidence="2" key="1">
    <citation type="submission" date="2021-01" db="EMBL/GenBank/DDBJ databases">
        <authorList>
            <consortium name="Genoscope - CEA"/>
            <person name="William W."/>
        </authorList>
    </citation>
    <scope>NUCLEOTIDE SEQUENCE</scope>
</reference>
<accession>A0A8S1XY63</accession>